<dbReference type="AlphaFoldDB" id="A7HMI2"/>
<keyword evidence="1" id="KW-1133">Transmembrane helix</keyword>
<dbReference type="RefSeq" id="WP_011994424.1">
    <property type="nucleotide sequence ID" value="NC_009718.1"/>
</dbReference>
<reference evidence="2 3" key="1">
    <citation type="submission" date="2007-07" db="EMBL/GenBank/DDBJ databases">
        <title>Complete sequence of Fervidobacterium nodosum Rt17-B1.</title>
        <authorList>
            <consortium name="US DOE Joint Genome Institute"/>
            <person name="Copeland A."/>
            <person name="Lucas S."/>
            <person name="Lapidus A."/>
            <person name="Barry K."/>
            <person name="Glavina del Rio T."/>
            <person name="Dalin E."/>
            <person name="Tice H."/>
            <person name="Pitluck S."/>
            <person name="Saunders E."/>
            <person name="Brettin T."/>
            <person name="Bruce D."/>
            <person name="Detter J.C."/>
            <person name="Han C."/>
            <person name="Schmutz J."/>
            <person name="Larimer F."/>
            <person name="Land M."/>
            <person name="Hauser L."/>
            <person name="Kyrpides N."/>
            <person name="Mikhailova N."/>
            <person name="Nelson K."/>
            <person name="Gogarten J.P."/>
            <person name="Noll K."/>
            <person name="Richardson P."/>
        </authorList>
    </citation>
    <scope>NUCLEOTIDE SEQUENCE [LARGE SCALE GENOMIC DNA]</scope>
    <source>
        <strain evidence="3">ATCC 35602 / DSM 5306 / Rt17-B1</strain>
    </source>
</reference>
<keyword evidence="1" id="KW-0812">Transmembrane</keyword>
<dbReference type="STRING" id="381764.Fnod_1268"/>
<gene>
    <name evidence="2" type="ordered locus">Fnod_1268</name>
</gene>
<keyword evidence="3" id="KW-1185">Reference proteome</keyword>
<dbReference type="HOGENOM" id="CLU_1460642_0_0_0"/>
<dbReference type="Proteomes" id="UP000002415">
    <property type="component" value="Chromosome"/>
</dbReference>
<reference evidence="2 3" key="2">
    <citation type="journal article" date="2009" name="Proc. Natl. Acad. Sci. U.S.A.">
        <title>On the chimeric nature, thermophilic origin, and phylogenetic placement of the Thermotogales.</title>
        <authorList>
            <person name="Zhaxybayeva O."/>
            <person name="Swithers K.S."/>
            <person name="Lapierre P."/>
            <person name="Fournier G.P."/>
            <person name="Bickhart D.M."/>
            <person name="DeBoy R.T."/>
            <person name="Nelson K.E."/>
            <person name="Nesbo C.L."/>
            <person name="Doolittle W.F."/>
            <person name="Gogarten J.P."/>
            <person name="Noll K.M."/>
        </authorList>
    </citation>
    <scope>NUCLEOTIDE SEQUENCE [LARGE SCALE GENOMIC DNA]</scope>
    <source>
        <strain evidence="3">ATCC 35602 / DSM 5306 / Rt17-B1</strain>
    </source>
</reference>
<dbReference type="OrthoDB" id="44836at2"/>
<name>A7HMI2_FERNB</name>
<accession>A7HMI2</accession>
<dbReference type="KEGG" id="fno:Fnod_1268"/>
<organism evidence="2 3">
    <name type="scientific">Fervidobacterium nodosum (strain ATCC 35602 / DSM 5306 / Rt17-B1)</name>
    <dbReference type="NCBI Taxonomy" id="381764"/>
    <lineage>
        <taxon>Bacteria</taxon>
        <taxon>Thermotogati</taxon>
        <taxon>Thermotogota</taxon>
        <taxon>Thermotogae</taxon>
        <taxon>Thermotogales</taxon>
        <taxon>Fervidobacteriaceae</taxon>
        <taxon>Fervidobacterium</taxon>
    </lineage>
</organism>
<feature type="transmembrane region" description="Helical" evidence="1">
    <location>
        <begin position="20"/>
        <end position="38"/>
    </location>
</feature>
<dbReference type="eggNOG" id="ENOG502ZRKM">
    <property type="taxonomic scope" value="Bacteria"/>
</dbReference>
<proteinExistence type="predicted"/>
<evidence type="ECO:0000256" key="1">
    <source>
        <dbReference type="SAM" id="Phobius"/>
    </source>
</evidence>
<evidence type="ECO:0000313" key="2">
    <source>
        <dbReference type="EMBL" id="ABS61115.1"/>
    </source>
</evidence>
<keyword evidence="1" id="KW-0472">Membrane</keyword>
<evidence type="ECO:0000313" key="3">
    <source>
        <dbReference type="Proteomes" id="UP000002415"/>
    </source>
</evidence>
<dbReference type="EMBL" id="CP000771">
    <property type="protein sequence ID" value="ABS61115.1"/>
    <property type="molecule type" value="Genomic_DNA"/>
</dbReference>
<protein>
    <submittedName>
        <fullName evidence="2">Uncharacterized protein</fullName>
    </submittedName>
</protein>
<sequence>MERLNLSNGKKRVIKLKTFIIILLFVTLPALSLIYLSYQMKILETGKLLRNYPVVFNNLSSLDMKNLDQQIDNLKYTFEKRVEEIRNANIVVKNSILNSYKDIYFLKYFSYFASRIPNRIFLKEIRYDGVKFFIDFYEYGIETKVSTQTVYSDLSKLYKNVLINKIDEKNFFGNMRYFRYNMEGEK</sequence>